<name>A0A0A0C3Q5_9CELL</name>
<evidence type="ECO:0000313" key="3">
    <source>
        <dbReference type="Proteomes" id="UP000054314"/>
    </source>
</evidence>
<proteinExistence type="predicted"/>
<dbReference type="RefSeq" id="WP_052104908.1">
    <property type="nucleotide sequence ID" value="NZ_AXCZ01000016.1"/>
</dbReference>
<protein>
    <recommendedName>
        <fullName evidence="1">Mycothiol-dependent maleylpyruvate isomerase metal-binding domain-containing protein</fullName>
    </recommendedName>
</protein>
<dbReference type="OrthoDB" id="3671213at2"/>
<dbReference type="Proteomes" id="UP000054314">
    <property type="component" value="Unassembled WGS sequence"/>
</dbReference>
<gene>
    <name evidence="2" type="ORF">N869_06595</name>
</gene>
<dbReference type="SUPFAM" id="SSF109854">
    <property type="entry name" value="DinB/YfiT-like putative metalloenzymes"/>
    <property type="match status" value="1"/>
</dbReference>
<comment type="caution">
    <text evidence="2">The sequence shown here is derived from an EMBL/GenBank/DDBJ whole genome shotgun (WGS) entry which is preliminary data.</text>
</comment>
<evidence type="ECO:0000259" key="1">
    <source>
        <dbReference type="Pfam" id="PF11716"/>
    </source>
</evidence>
<dbReference type="PANTHER" id="PTHR40758:SF1">
    <property type="entry name" value="CONSERVED PROTEIN"/>
    <property type="match status" value="1"/>
</dbReference>
<dbReference type="GO" id="GO:0046872">
    <property type="term" value="F:metal ion binding"/>
    <property type="evidence" value="ECO:0007669"/>
    <property type="project" value="InterPro"/>
</dbReference>
<dbReference type="InterPro" id="IPR034660">
    <property type="entry name" value="DinB/YfiT-like"/>
</dbReference>
<feature type="domain" description="Mycothiol-dependent maleylpyruvate isomerase metal-binding" evidence="1">
    <location>
        <begin position="14"/>
        <end position="135"/>
    </location>
</feature>
<accession>A0A0A0C3Q5</accession>
<dbReference type="InterPro" id="IPR017517">
    <property type="entry name" value="Maleyloyr_isom"/>
</dbReference>
<dbReference type="InterPro" id="IPR024344">
    <property type="entry name" value="MDMPI_metal-binding"/>
</dbReference>
<dbReference type="PANTHER" id="PTHR40758">
    <property type="entry name" value="CONSERVED PROTEIN"/>
    <property type="match status" value="1"/>
</dbReference>
<sequence length="276" mass="28546">MVDHPAPLVHESYLAHIREDSERFIEALARTPGATPVPSCPGWTADDLTWHLAEVQHFWARVVAGDAPDEVRPPDRSAGLEPAEALARAGTELLTVLHEKDPQAPCWSWFPGGGTVAWVARRQAHEALVHRADAQLTAGLEVAPPAVELAVDGVDEALRVIGAGAGAGAGTGAPFVADGTTVRLVCSNAPQEWTVALGTAGEGPDAPATLAVLAEDDGGPDTATVTGPAWELDLWLWGRATGEQPTAGHPTAGHLTTVGDTAAADRVRAVVARAGA</sequence>
<dbReference type="GO" id="GO:0005886">
    <property type="term" value="C:plasma membrane"/>
    <property type="evidence" value="ECO:0007669"/>
    <property type="project" value="TreeGrafter"/>
</dbReference>
<reference evidence="2 3" key="1">
    <citation type="submission" date="2013-08" db="EMBL/GenBank/DDBJ databases">
        <title>Genome sequencing of Cellulomonas bogoriensis 69B4.</title>
        <authorList>
            <person name="Chen F."/>
            <person name="Li Y."/>
            <person name="Wang G."/>
        </authorList>
    </citation>
    <scope>NUCLEOTIDE SEQUENCE [LARGE SCALE GENOMIC DNA]</scope>
    <source>
        <strain evidence="2 3">69B4</strain>
    </source>
</reference>
<organism evidence="2 3">
    <name type="scientific">Cellulomonas bogoriensis 69B4 = DSM 16987</name>
    <dbReference type="NCBI Taxonomy" id="1386082"/>
    <lineage>
        <taxon>Bacteria</taxon>
        <taxon>Bacillati</taxon>
        <taxon>Actinomycetota</taxon>
        <taxon>Actinomycetes</taxon>
        <taxon>Micrococcales</taxon>
        <taxon>Cellulomonadaceae</taxon>
        <taxon>Cellulomonas</taxon>
    </lineage>
</organism>
<dbReference type="AlphaFoldDB" id="A0A0A0C3Q5"/>
<evidence type="ECO:0000313" key="2">
    <source>
        <dbReference type="EMBL" id="KGM14014.1"/>
    </source>
</evidence>
<dbReference type="EMBL" id="AXCZ01000016">
    <property type="protein sequence ID" value="KGM14014.1"/>
    <property type="molecule type" value="Genomic_DNA"/>
</dbReference>
<dbReference type="NCBIfam" id="TIGR03083">
    <property type="entry name" value="maleylpyruvate isomerase family mycothiol-dependent enzyme"/>
    <property type="match status" value="1"/>
</dbReference>
<keyword evidence="3" id="KW-1185">Reference proteome</keyword>
<dbReference type="Pfam" id="PF11716">
    <property type="entry name" value="MDMPI_N"/>
    <property type="match status" value="1"/>
</dbReference>